<organism evidence="4 5">
    <name type="scientific">Cellulomonas oligotrophica</name>
    <dbReference type="NCBI Taxonomy" id="931536"/>
    <lineage>
        <taxon>Bacteria</taxon>
        <taxon>Bacillati</taxon>
        <taxon>Actinomycetota</taxon>
        <taxon>Actinomycetes</taxon>
        <taxon>Micrococcales</taxon>
        <taxon>Cellulomonadaceae</taxon>
        <taxon>Cellulomonas</taxon>
    </lineage>
</organism>
<feature type="region of interest" description="Disordered" evidence="1">
    <location>
        <begin position="1"/>
        <end position="38"/>
    </location>
</feature>
<accession>A0A7Y9FD56</accession>
<feature type="domain" description="Mycothiol-dependent maleylpyruvate isomerase metal-binding" evidence="2">
    <location>
        <begin position="54"/>
        <end position="162"/>
    </location>
</feature>
<reference evidence="3 6" key="2">
    <citation type="submission" date="2021-01" db="EMBL/GenBank/DDBJ databases">
        <title>Whole genome shotgun sequence of Cellulomonas oligotrophica NBRC 109435.</title>
        <authorList>
            <person name="Komaki H."/>
            <person name="Tamura T."/>
        </authorList>
    </citation>
    <scope>NUCLEOTIDE SEQUENCE [LARGE SCALE GENOMIC DNA]</scope>
    <source>
        <strain evidence="3 6">NBRC 109435</strain>
    </source>
</reference>
<dbReference type="GO" id="GO:0046872">
    <property type="term" value="F:metal ion binding"/>
    <property type="evidence" value="ECO:0007669"/>
    <property type="project" value="InterPro"/>
</dbReference>
<name>A0A7Y9FD56_9CELL</name>
<dbReference type="EMBL" id="BONN01000009">
    <property type="protein sequence ID" value="GIG33809.1"/>
    <property type="molecule type" value="Genomic_DNA"/>
</dbReference>
<dbReference type="GO" id="GO:0005886">
    <property type="term" value="C:plasma membrane"/>
    <property type="evidence" value="ECO:0007669"/>
    <property type="project" value="TreeGrafter"/>
</dbReference>
<evidence type="ECO:0000313" key="6">
    <source>
        <dbReference type="Proteomes" id="UP000618382"/>
    </source>
</evidence>
<dbReference type="InterPro" id="IPR034660">
    <property type="entry name" value="DinB/YfiT-like"/>
</dbReference>
<dbReference type="RefSeq" id="WP_140458648.1">
    <property type="nucleotide sequence ID" value="NZ_BAABFI010000017.1"/>
</dbReference>
<dbReference type="InterPro" id="IPR024344">
    <property type="entry name" value="MDMPI_metal-binding"/>
</dbReference>
<dbReference type="EMBL" id="JACCBK010000001">
    <property type="protein sequence ID" value="NYD85105.1"/>
    <property type="molecule type" value="Genomic_DNA"/>
</dbReference>
<reference evidence="4 5" key="1">
    <citation type="submission" date="2020-07" db="EMBL/GenBank/DDBJ databases">
        <title>Sequencing the genomes of 1000 actinobacteria strains.</title>
        <authorList>
            <person name="Klenk H.-P."/>
        </authorList>
    </citation>
    <scope>NUCLEOTIDE SEQUENCE [LARGE SCALE GENOMIC DNA]</scope>
    <source>
        <strain evidence="4 5">DSM 24482</strain>
    </source>
</reference>
<dbReference type="AlphaFoldDB" id="A0A7Y9FD56"/>
<protein>
    <submittedName>
        <fullName evidence="4">Uncharacterized protein (TIGR03083 family)</fullName>
    </submittedName>
</protein>
<dbReference type="PANTHER" id="PTHR40758:SF1">
    <property type="entry name" value="CONSERVED PROTEIN"/>
    <property type="match status" value="1"/>
</dbReference>
<evidence type="ECO:0000313" key="5">
    <source>
        <dbReference type="Proteomes" id="UP000577956"/>
    </source>
</evidence>
<proteinExistence type="predicted"/>
<gene>
    <name evidence="4" type="ORF">BKA21_000654</name>
    <name evidence="3" type="ORF">Col01nite_29680</name>
</gene>
<dbReference type="Proteomes" id="UP000618382">
    <property type="component" value="Unassembled WGS sequence"/>
</dbReference>
<dbReference type="SUPFAM" id="SSF109854">
    <property type="entry name" value="DinB/YfiT-like putative metalloenzymes"/>
    <property type="match status" value="1"/>
</dbReference>
<dbReference type="PANTHER" id="PTHR40758">
    <property type="entry name" value="CONSERVED PROTEIN"/>
    <property type="match status" value="1"/>
</dbReference>
<evidence type="ECO:0000313" key="3">
    <source>
        <dbReference type="EMBL" id="GIG33809.1"/>
    </source>
</evidence>
<dbReference type="Pfam" id="PF11716">
    <property type="entry name" value="MDMPI_N"/>
    <property type="match status" value="1"/>
</dbReference>
<dbReference type="NCBIfam" id="TIGR03083">
    <property type="entry name" value="maleylpyruvate isomerase family mycothiol-dependent enzyme"/>
    <property type="match status" value="1"/>
</dbReference>
<keyword evidence="6" id="KW-1185">Reference proteome</keyword>
<comment type="caution">
    <text evidence="4">The sequence shown here is derived from an EMBL/GenBank/DDBJ whole genome shotgun (WGS) entry which is preliminary data.</text>
</comment>
<evidence type="ECO:0000256" key="1">
    <source>
        <dbReference type="SAM" id="MobiDB-lite"/>
    </source>
</evidence>
<evidence type="ECO:0000313" key="4">
    <source>
        <dbReference type="EMBL" id="NYD85105.1"/>
    </source>
</evidence>
<dbReference type="Proteomes" id="UP000577956">
    <property type="component" value="Unassembled WGS sequence"/>
</dbReference>
<sequence length="274" mass="29064">MRAHPGTSPVDEPVDGPVDGPVPAAGGPPADASPPVLVPGTAQPYLDVLAGLQDAFLAGVRAADPRTPVPWCGRWRVRDLVVHLARIHHWAAGQAARRREAPLGRGPFDLPELYGTCATELLTTLRTLAPDATASTLLGPGPVAFWHRRQVHETLVHLWDLRTATGSPTHADPAVWADTVDEVVTVMQPRQVALGRTPPLPVRVDLHAVDADRSWTFAAAGADDPGTAPRVEVRAPADALALLLWRRLPADAPALAVRGEASALEALLTSRLVP</sequence>
<feature type="compositionally biased region" description="Low complexity" evidence="1">
    <location>
        <begin position="9"/>
        <end position="35"/>
    </location>
</feature>
<evidence type="ECO:0000259" key="2">
    <source>
        <dbReference type="Pfam" id="PF11716"/>
    </source>
</evidence>
<dbReference type="InterPro" id="IPR017517">
    <property type="entry name" value="Maleyloyr_isom"/>
</dbReference>